<dbReference type="InterPro" id="IPR029058">
    <property type="entry name" value="AB_hydrolase_fold"/>
</dbReference>
<dbReference type="GO" id="GO:0006508">
    <property type="term" value="P:proteolysis"/>
    <property type="evidence" value="ECO:0007669"/>
    <property type="project" value="InterPro"/>
</dbReference>
<reference evidence="3 4" key="1">
    <citation type="submission" date="2016-10" db="EMBL/GenBank/DDBJ databases">
        <authorList>
            <person name="de Groot N.N."/>
        </authorList>
    </citation>
    <scope>NUCLEOTIDE SEQUENCE [LARGE SCALE GENOMIC DNA]</scope>
    <source>
        <strain evidence="3 4">DSM 23995</strain>
    </source>
</reference>
<protein>
    <recommendedName>
        <fullName evidence="2">Serine aminopeptidase S33 domain-containing protein</fullName>
    </recommendedName>
</protein>
<dbReference type="InterPro" id="IPR022742">
    <property type="entry name" value="Hydrolase_4"/>
</dbReference>
<feature type="domain" description="Serine aminopeptidase S33" evidence="2">
    <location>
        <begin position="54"/>
        <end position="273"/>
    </location>
</feature>
<dbReference type="Gene3D" id="3.40.50.1820">
    <property type="entry name" value="alpha/beta hydrolase"/>
    <property type="match status" value="1"/>
</dbReference>
<dbReference type="PROSITE" id="PS00708">
    <property type="entry name" value="PRO_ENDOPEP_SER"/>
    <property type="match status" value="1"/>
</dbReference>
<dbReference type="EMBL" id="FONT01000010">
    <property type="protein sequence ID" value="SFF02371.1"/>
    <property type="molecule type" value="Genomic_DNA"/>
</dbReference>
<dbReference type="InterPro" id="IPR002471">
    <property type="entry name" value="Pept_S9_AS"/>
</dbReference>
<evidence type="ECO:0000313" key="3">
    <source>
        <dbReference type="EMBL" id="SFF02371.1"/>
    </source>
</evidence>
<dbReference type="PANTHER" id="PTHR43265:SF1">
    <property type="entry name" value="ESTERASE ESTD"/>
    <property type="match status" value="1"/>
</dbReference>
<dbReference type="STRING" id="930128.SAMN05192532_11042"/>
<dbReference type="PANTHER" id="PTHR43265">
    <property type="entry name" value="ESTERASE ESTD"/>
    <property type="match status" value="1"/>
</dbReference>
<sequence>MYKEASVEFESDFTLKGTLTLPRQETNVQFPAVVFIHGSGPLNRDENTKKIQLNVFNRMAHWLAGQGLASLRYDKRGVEESEGNYYQAGVHDLIKDAYHAVEFIRHHPDIAQSNIFLIGHSEGGMLSPQIAHQTAVKGMILLASTASPLKYIIDEQGQRLEQELANEKGLIYRMLRFVGSHKKVLEKQDKLIRKALASEKDVIRAGGITKVNAKWFREHDTYHPGNALNLVSTPVLAINGSKDVQVRGEDVSGISEAAGGPAEVHVVNNMNHILRIQEEPESLLKLNKYYAKYSQQDIAQELYDVISPWLKKRLTE</sequence>
<keyword evidence="4" id="KW-1185">Reference proteome</keyword>
<evidence type="ECO:0000256" key="1">
    <source>
        <dbReference type="ARBA" id="ARBA00022801"/>
    </source>
</evidence>
<dbReference type="Pfam" id="PF12146">
    <property type="entry name" value="Hydrolase_4"/>
    <property type="match status" value="1"/>
</dbReference>
<dbReference type="GO" id="GO:0052689">
    <property type="term" value="F:carboxylic ester hydrolase activity"/>
    <property type="evidence" value="ECO:0007669"/>
    <property type="project" value="TreeGrafter"/>
</dbReference>
<gene>
    <name evidence="3" type="ORF">SAMN05192532_11042</name>
</gene>
<proteinExistence type="predicted"/>
<accession>A0A1I2FCX0</accession>
<keyword evidence="1" id="KW-0378">Hydrolase</keyword>
<dbReference type="GO" id="GO:0004252">
    <property type="term" value="F:serine-type endopeptidase activity"/>
    <property type="evidence" value="ECO:0007669"/>
    <property type="project" value="InterPro"/>
</dbReference>
<dbReference type="InterPro" id="IPR053145">
    <property type="entry name" value="AB_hydrolase_Est10"/>
</dbReference>
<dbReference type="AlphaFoldDB" id="A0A1I2FCX0"/>
<dbReference type="Proteomes" id="UP000199516">
    <property type="component" value="Unassembled WGS sequence"/>
</dbReference>
<dbReference type="RefSeq" id="WP_091663905.1">
    <property type="nucleotide sequence ID" value="NZ_FONT01000010.1"/>
</dbReference>
<evidence type="ECO:0000259" key="2">
    <source>
        <dbReference type="Pfam" id="PF12146"/>
    </source>
</evidence>
<dbReference type="SUPFAM" id="SSF53474">
    <property type="entry name" value="alpha/beta-Hydrolases"/>
    <property type="match status" value="1"/>
</dbReference>
<name>A0A1I2FCX0_9BACI</name>
<organism evidence="3 4">
    <name type="scientific">Alteribacillus iranensis</name>
    <dbReference type="NCBI Taxonomy" id="930128"/>
    <lineage>
        <taxon>Bacteria</taxon>
        <taxon>Bacillati</taxon>
        <taxon>Bacillota</taxon>
        <taxon>Bacilli</taxon>
        <taxon>Bacillales</taxon>
        <taxon>Bacillaceae</taxon>
        <taxon>Alteribacillus</taxon>
    </lineage>
</organism>
<evidence type="ECO:0000313" key="4">
    <source>
        <dbReference type="Proteomes" id="UP000199516"/>
    </source>
</evidence>
<dbReference type="OrthoDB" id="9809549at2"/>